<dbReference type="InterPro" id="IPR014756">
    <property type="entry name" value="Ig_E-set"/>
</dbReference>
<dbReference type="PANTHER" id="PTHR32208:SF93">
    <property type="entry name" value="ALDEHYDE OXIDASE GLOX1"/>
    <property type="match status" value="1"/>
</dbReference>
<accession>A0AAV0G741</accession>
<sequence length="604" mass="66910">MMVVMPAHWRSLLLLSMASPMAPSIISLKSLIIFLLPMSFVCTASSKPPFAKHIPDKNVVLKFDTDFFQNNVEGPNAIQKPDLDMDYSASYWEVVKEFVGVSAMHMQLMINNKVVFYDTTNLGPSALRHNPEWCRKLPNGRTDCWAHGITFDPNSGDVRTLKINLNPWCSSGGLSTSGKLISTGGSDEGSRSIRILEPCDTCDFHEGGTGLSTFRWYASQQMLENGDIMLVGGRGAYNYEIFPPDQLKFPIQQFGLPFLMDTTDGYLENNLYPFVYLLPDGTVFVFANDRSVIINPRTGDVVRELPKLPGGSRNYPASGQSALLPLKLTSNTNDGDFVKAEVLVCGGNSHDAFKYTEKAPRKFPPALKDCGRIVANQEGAEWDIEEMPSGRVMGDMLILPTGDLLLINGAKAGTSAWDAAEEPNFTPVLYSPEKPKWQRFNELKSSQIPRMYHSSSAVLPDGKVLVAGSNTHATYDFKAKYPTEMKVEKFAPPYLAAEMAQFRPQIMEEFSDKQLTYGQNFKVYINLTAEVGMGDIKVTMYPPPFTTHGFSQGQRLLILGLNEVTNTVISVMAPPSGKLAPPGYYLIFVVHRGVPSNGMWVQIQ</sequence>
<dbReference type="SUPFAM" id="SSF50965">
    <property type="entry name" value="Galactose oxidase, central domain"/>
    <property type="match status" value="1"/>
</dbReference>
<dbReference type="Gene3D" id="2.60.40.10">
    <property type="entry name" value="Immunoglobulins"/>
    <property type="match status" value="1"/>
</dbReference>
<evidence type="ECO:0000256" key="1">
    <source>
        <dbReference type="ARBA" id="ARBA00022729"/>
    </source>
</evidence>
<dbReference type="EMBL" id="CAMAPF010001056">
    <property type="protein sequence ID" value="CAH9143756.1"/>
    <property type="molecule type" value="Genomic_DNA"/>
</dbReference>
<dbReference type="InterPro" id="IPR011043">
    <property type="entry name" value="Gal_Oxase/kelch_b-propeller"/>
</dbReference>
<dbReference type="Proteomes" id="UP001152523">
    <property type="component" value="Unassembled WGS sequence"/>
</dbReference>
<proteinExistence type="predicted"/>
<feature type="domain" description="Galactose oxidase-like Early set" evidence="3">
    <location>
        <begin position="503"/>
        <end position="603"/>
    </location>
</feature>
<dbReference type="CDD" id="cd02851">
    <property type="entry name" value="E_set_GO_C"/>
    <property type="match status" value="1"/>
</dbReference>
<dbReference type="Gene3D" id="2.130.10.80">
    <property type="entry name" value="Galactose oxidase/kelch, beta-propeller"/>
    <property type="match status" value="1"/>
</dbReference>
<gene>
    <name evidence="4" type="ORF">CEPIT_LOCUS40918</name>
</gene>
<evidence type="ECO:0000259" key="2">
    <source>
        <dbReference type="Pfam" id="PF07250"/>
    </source>
</evidence>
<dbReference type="Pfam" id="PF09118">
    <property type="entry name" value="GO-like_E_set"/>
    <property type="match status" value="1"/>
</dbReference>
<dbReference type="InterPro" id="IPR013783">
    <property type="entry name" value="Ig-like_fold"/>
</dbReference>
<dbReference type="AlphaFoldDB" id="A0AAV0G741"/>
<dbReference type="Pfam" id="PF07250">
    <property type="entry name" value="Glyoxal_oxid_N"/>
    <property type="match status" value="1"/>
</dbReference>
<feature type="domain" description="Glyoxal oxidase N-terminal" evidence="2">
    <location>
        <begin position="104"/>
        <end position="494"/>
    </location>
</feature>
<dbReference type="SUPFAM" id="SSF81296">
    <property type="entry name" value="E set domains"/>
    <property type="match status" value="1"/>
</dbReference>
<dbReference type="PANTHER" id="PTHR32208">
    <property type="entry name" value="SECRETED PROTEIN-RELATED"/>
    <property type="match status" value="1"/>
</dbReference>
<reference evidence="4" key="1">
    <citation type="submission" date="2022-07" db="EMBL/GenBank/DDBJ databases">
        <authorList>
            <person name="Macas J."/>
            <person name="Novak P."/>
            <person name="Neumann P."/>
        </authorList>
    </citation>
    <scope>NUCLEOTIDE SEQUENCE</scope>
</reference>
<evidence type="ECO:0000313" key="4">
    <source>
        <dbReference type="EMBL" id="CAH9143756.1"/>
    </source>
</evidence>
<protein>
    <recommendedName>
        <fullName evidence="6">Galactose oxidase</fullName>
    </recommendedName>
</protein>
<organism evidence="4 5">
    <name type="scientific">Cuscuta epithymum</name>
    <dbReference type="NCBI Taxonomy" id="186058"/>
    <lineage>
        <taxon>Eukaryota</taxon>
        <taxon>Viridiplantae</taxon>
        <taxon>Streptophyta</taxon>
        <taxon>Embryophyta</taxon>
        <taxon>Tracheophyta</taxon>
        <taxon>Spermatophyta</taxon>
        <taxon>Magnoliopsida</taxon>
        <taxon>eudicotyledons</taxon>
        <taxon>Gunneridae</taxon>
        <taxon>Pentapetalae</taxon>
        <taxon>asterids</taxon>
        <taxon>lamiids</taxon>
        <taxon>Solanales</taxon>
        <taxon>Convolvulaceae</taxon>
        <taxon>Cuscuteae</taxon>
        <taxon>Cuscuta</taxon>
        <taxon>Cuscuta subgen. Cuscuta</taxon>
    </lineage>
</organism>
<dbReference type="InterPro" id="IPR015202">
    <property type="entry name" value="GO-like_E_set"/>
</dbReference>
<evidence type="ECO:0000259" key="3">
    <source>
        <dbReference type="Pfam" id="PF09118"/>
    </source>
</evidence>
<evidence type="ECO:0000313" key="5">
    <source>
        <dbReference type="Proteomes" id="UP001152523"/>
    </source>
</evidence>
<evidence type="ECO:0008006" key="6">
    <source>
        <dbReference type="Google" id="ProtNLM"/>
    </source>
</evidence>
<keyword evidence="5" id="KW-1185">Reference proteome</keyword>
<comment type="caution">
    <text evidence="4">The sequence shown here is derived from an EMBL/GenBank/DDBJ whole genome shotgun (WGS) entry which is preliminary data.</text>
</comment>
<name>A0AAV0G741_9ASTE</name>
<dbReference type="InterPro" id="IPR037293">
    <property type="entry name" value="Gal_Oxidase_central_sf"/>
</dbReference>
<keyword evidence="1" id="KW-0732">Signal</keyword>
<dbReference type="InterPro" id="IPR009880">
    <property type="entry name" value="Glyoxal_oxidase_N"/>
</dbReference>